<protein>
    <submittedName>
        <fullName evidence="1">Uncharacterized protein</fullName>
    </submittedName>
</protein>
<comment type="caution">
    <text evidence="1">The sequence shown here is derived from an EMBL/GenBank/DDBJ whole genome shotgun (WGS) entry which is preliminary data.</text>
</comment>
<reference evidence="1" key="1">
    <citation type="submission" date="2020-12" db="EMBL/GenBank/DDBJ databases">
        <title>Marinomonas arctica sp. nov., a psychrotolerant bacterium isolated from the Arctic.</title>
        <authorList>
            <person name="Zhang Y."/>
        </authorList>
    </citation>
    <scope>NUCLEOTIDE SEQUENCE</scope>
    <source>
        <strain evidence="1">C1424</strain>
    </source>
</reference>
<dbReference type="RefSeq" id="WP_199466821.1">
    <property type="nucleotide sequence ID" value="NZ_JAEMNX010000002.1"/>
</dbReference>
<dbReference type="Proteomes" id="UP000628710">
    <property type="component" value="Unassembled WGS sequence"/>
</dbReference>
<dbReference type="EMBL" id="JAEMNX010000002">
    <property type="protein sequence ID" value="MBJ7536642.1"/>
    <property type="molecule type" value="Genomic_DNA"/>
</dbReference>
<evidence type="ECO:0000313" key="2">
    <source>
        <dbReference type="Proteomes" id="UP000628710"/>
    </source>
</evidence>
<gene>
    <name evidence="1" type="ORF">I8J31_03000</name>
</gene>
<dbReference type="AlphaFoldDB" id="A0A934JQQ4"/>
<proteinExistence type="predicted"/>
<keyword evidence="2" id="KW-1185">Reference proteome</keyword>
<name>A0A934JQQ4_9GAMM</name>
<evidence type="ECO:0000313" key="1">
    <source>
        <dbReference type="EMBL" id="MBJ7536642.1"/>
    </source>
</evidence>
<accession>A0A934JQQ4</accession>
<sequence>MALDSELLAKDIEAAMAANGFEPLANKAAGHDWWLAFAEGIVNHITTNAQVAVTSGSSAGTYKVT</sequence>
<organism evidence="1 2">
    <name type="scientific">Marinomonas transparens</name>
    <dbReference type="NCBI Taxonomy" id="2795388"/>
    <lineage>
        <taxon>Bacteria</taxon>
        <taxon>Pseudomonadati</taxon>
        <taxon>Pseudomonadota</taxon>
        <taxon>Gammaproteobacteria</taxon>
        <taxon>Oceanospirillales</taxon>
        <taxon>Oceanospirillaceae</taxon>
        <taxon>Marinomonas</taxon>
    </lineage>
</organism>